<dbReference type="CDD" id="cd21113">
    <property type="entry name" value="amidinotransferase-like"/>
    <property type="match status" value="1"/>
</dbReference>
<dbReference type="AlphaFoldDB" id="A0A2T7A1X2"/>
<evidence type="ECO:0000313" key="9">
    <source>
        <dbReference type="EMBL" id="PUU81721.1"/>
    </source>
</evidence>
<dbReference type="GO" id="GO:0005758">
    <property type="term" value="C:mitochondrial intermembrane space"/>
    <property type="evidence" value="ECO:0007669"/>
    <property type="project" value="TreeGrafter"/>
</dbReference>
<dbReference type="SUPFAM" id="SSF55909">
    <property type="entry name" value="Pentein"/>
    <property type="match status" value="1"/>
</dbReference>
<proteinExistence type="inferred from homology"/>
<feature type="active site" evidence="8">
    <location>
        <position position="173"/>
    </location>
</feature>
<dbReference type="PANTHER" id="PTHR10488">
    <property type="entry name" value="GLYCINE AMIDINOTRANSFERASE, MITOCHONDRIAL"/>
    <property type="match status" value="1"/>
</dbReference>
<dbReference type="Gene3D" id="3.75.10.10">
    <property type="entry name" value="L-arginine/glycine Amidinotransferase, Chain A"/>
    <property type="match status" value="1"/>
</dbReference>
<name>A0A2T7A1X2_TUBBO</name>
<keyword evidence="10" id="KW-1185">Reference proteome</keyword>
<dbReference type="GO" id="GO:0015068">
    <property type="term" value="F:glycine amidinotransferase activity"/>
    <property type="evidence" value="ECO:0007669"/>
    <property type="project" value="UniProtKB-EC"/>
</dbReference>
<comment type="caution">
    <text evidence="9">The sequence shown here is derived from an EMBL/GenBank/DDBJ whole genome shotgun (WGS) entry which is preliminary data.</text>
</comment>
<protein>
    <recommendedName>
        <fullName evidence="4">Glycine amidinotransferase, mitochondrial</fullName>
        <ecNumber evidence="3">2.1.4.1</ecNumber>
    </recommendedName>
    <alternativeName>
        <fullName evidence="6">L-arginine:glycine amidinotransferase</fullName>
    </alternativeName>
    <alternativeName>
        <fullName evidence="7">Transamidinase</fullName>
    </alternativeName>
</protein>
<evidence type="ECO:0000256" key="8">
    <source>
        <dbReference type="PIRSR" id="PIRSR633195-1"/>
    </source>
</evidence>
<dbReference type="EMBL" id="NESQ01000041">
    <property type="protein sequence ID" value="PUU81721.1"/>
    <property type="molecule type" value="Genomic_DNA"/>
</dbReference>
<accession>A0A2T7A1X2</accession>
<evidence type="ECO:0000256" key="5">
    <source>
        <dbReference type="ARBA" id="ARBA00022679"/>
    </source>
</evidence>
<dbReference type="GO" id="GO:0006601">
    <property type="term" value="P:creatine biosynthetic process"/>
    <property type="evidence" value="ECO:0007669"/>
    <property type="project" value="UniProtKB-UniPathway"/>
</dbReference>
<feature type="active site" description="Amidino-cysteine intermediate" evidence="8">
    <location>
        <position position="329"/>
    </location>
</feature>
<keyword evidence="5" id="KW-0808">Transferase</keyword>
<evidence type="ECO:0000256" key="6">
    <source>
        <dbReference type="ARBA" id="ARBA00031403"/>
    </source>
</evidence>
<dbReference type="STRING" id="42251.A0A2T7A1X2"/>
<comment type="pathway">
    <text evidence="1">Amine and polyamine biosynthesis; creatine biosynthesis; creatine from L-arginine and glycine: step 1/2.</text>
</comment>
<evidence type="ECO:0000256" key="7">
    <source>
        <dbReference type="ARBA" id="ARBA00033346"/>
    </source>
</evidence>
<sequence length="351" mass="39752">MASASNEWSNLRSVIVGRAKGSIFPYQSEKVTRSIMPEEFFHEFKPHNPFPEYILQAADRELDQLVSILEKEGVKVQRARDVDWNKVGGYTGCMARDGLMVVGNHVIEAPYSWSCRKQEIELAFGHILADLEKDPRVRVFRAEFPEGRDTIYDDDSEGSESPFSINNSRPAFDTADFIRVGNTIVGQLSHVTNPAGVNYLRERLPEGYNVQIIEPKDPAAMHIDATLLALRKGLLLYHPMKCTYESLSRLDVFKGWEILPFPIMPKHRTEPPFFMTTPWLVMNVLSLGNGKVIIEENDTEFGEWLKARGIEPVYCPFQHVHSIGGSFHCATVDLIRDSDDELVDSHTNGVN</sequence>
<reference evidence="9 10" key="1">
    <citation type="submission" date="2017-04" db="EMBL/GenBank/DDBJ databases">
        <title>Draft genome sequence of Tuber borchii Vittad., a whitish edible truffle.</title>
        <authorList>
            <consortium name="DOE Joint Genome Institute"/>
            <person name="Murat C."/>
            <person name="Kuo A."/>
            <person name="Barry K.W."/>
            <person name="Clum A."/>
            <person name="Dockter R.B."/>
            <person name="Fauchery L."/>
            <person name="Iotti M."/>
            <person name="Kohler A."/>
            <person name="Labutti K."/>
            <person name="Lindquist E.A."/>
            <person name="Lipzen A."/>
            <person name="Ohm R.A."/>
            <person name="Wang M."/>
            <person name="Grigoriev I.V."/>
            <person name="Zambonelli A."/>
            <person name="Martin F.M."/>
        </authorList>
    </citation>
    <scope>NUCLEOTIDE SEQUENCE [LARGE SCALE GENOMIC DNA]</scope>
    <source>
        <strain evidence="9 10">Tbo3840</strain>
    </source>
</reference>
<dbReference type="UniPathway" id="UPA00104">
    <property type="reaction ID" value="UER00579"/>
</dbReference>
<dbReference type="InterPro" id="IPR033195">
    <property type="entry name" value="AmidinoTrfase"/>
</dbReference>
<dbReference type="OrthoDB" id="10264242at2759"/>
<feature type="active site" evidence="8">
    <location>
        <position position="222"/>
    </location>
</feature>
<dbReference type="Proteomes" id="UP000244722">
    <property type="component" value="Unassembled WGS sequence"/>
</dbReference>
<dbReference type="PANTHER" id="PTHR10488:SF1">
    <property type="entry name" value="GLYCINE AMIDINOTRANSFERASE, MITOCHONDRIAL"/>
    <property type="match status" value="1"/>
</dbReference>
<evidence type="ECO:0000256" key="1">
    <source>
        <dbReference type="ARBA" id="ARBA00004858"/>
    </source>
</evidence>
<evidence type="ECO:0000256" key="2">
    <source>
        <dbReference type="ARBA" id="ARBA00006943"/>
    </source>
</evidence>
<evidence type="ECO:0000256" key="3">
    <source>
        <dbReference type="ARBA" id="ARBA00012351"/>
    </source>
</evidence>
<dbReference type="EC" id="2.1.4.1" evidence="3"/>
<organism evidence="9 10">
    <name type="scientific">Tuber borchii</name>
    <name type="common">White truffle</name>
    <dbReference type="NCBI Taxonomy" id="42251"/>
    <lineage>
        <taxon>Eukaryota</taxon>
        <taxon>Fungi</taxon>
        <taxon>Dikarya</taxon>
        <taxon>Ascomycota</taxon>
        <taxon>Pezizomycotina</taxon>
        <taxon>Pezizomycetes</taxon>
        <taxon>Pezizales</taxon>
        <taxon>Tuberaceae</taxon>
        <taxon>Tuber</taxon>
    </lineage>
</organism>
<gene>
    <name evidence="9" type="ORF">B9Z19DRAFT_1076515</name>
</gene>
<evidence type="ECO:0000313" key="10">
    <source>
        <dbReference type="Proteomes" id="UP000244722"/>
    </source>
</evidence>
<evidence type="ECO:0000256" key="4">
    <source>
        <dbReference type="ARBA" id="ARBA00016069"/>
    </source>
</evidence>
<comment type="similarity">
    <text evidence="2">Belongs to the amidinotransferase family.</text>
</comment>